<dbReference type="EMBL" id="SEOL01000006">
    <property type="protein sequence ID" value="MBL0849135.1"/>
    <property type="molecule type" value="Genomic_DNA"/>
</dbReference>
<protein>
    <submittedName>
        <fullName evidence="2">Coproporphyrinogen III oxidase</fullName>
    </submittedName>
</protein>
<proteinExistence type="predicted"/>
<accession>A0A937ACC5</accession>
<dbReference type="Proteomes" id="UP000736856">
    <property type="component" value="Unassembled WGS sequence"/>
</dbReference>
<dbReference type="InterPro" id="IPR001260">
    <property type="entry name" value="Coprogen_oxidase_aer"/>
</dbReference>
<keyword evidence="1" id="KW-0350">Heme biosynthesis</keyword>
<dbReference type="GO" id="GO:0004109">
    <property type="term" value="F:coproporphyrinogen oxidase activity"/>
    <property type="evidence" value="ECO:0007669"/>
    <property type="project" value="InterPro"/>
</dbReference>
<dbReference type="SUPFAM" id="SSF102886">
    <property type="entry name" value="Coproporphyrinogen III oxidase"/>
    <property type="match status" value="1"/>
</dbReference>
<reference evidence="2" key="1">
    <citation type="submission" date="2019-02" db="EMBL/GenBank/DDBJ databases">
        <title>A novel Candidatus Liberibacter species associated with the New Zealand native fuchsia psyllid, Ctenarytaina fuchsiae.</title>
        <authorList>
            <person name="Thompson S.M."/>
            <person name="Jorgensen N."/>
            <person name="David C."/>
            <person name="Bulman S.R."/>
            <person name="Smith G.R."/>
        </authorList>
    </citation>
    <scope>NUCLEOTIDE SEQUENCE</scope>
    <source>
        <strain evidence="2">Oxford</strain>
    </source>
</reference>
<dbReference type="InterPro" id="IPR036406">
    <property type="entry name" value="Coprogen_oxidase_aer_sf"/>
</dbReference>
<evidence type="ECO:0000313" key="2">
    <source>
        <dbReference type="EMBL" id="MBL0849135.1"/>
    </source>
</evidence>
<dbReference type="Pfam" id="PF01218">
    <property type="entry name" value="Coprogen_oxidas"/>
    <property type="match status" value="1"/>
</dbReference>
<dbReference type="GO" id="GO:0006783">
    <property type="term" value="P:heme biosynthetic process"/>
    <property type="evidence" value="ECO:0007669"/>
    <property type="project" value="UniProtKB-KW"/>
</dbReference>
<evidence type="ECO:0000256" key="1">
    <source>
        <dbReference type="ARBA" id="ARBA00023133"/>
    </source>
</evidence>
<dbReference type="AlphaFoldDB" id="A0A937ACC5"/>
<gene>
    <name evidence="2" type="ORF">EU981_03540</name>
</gene>
<dbReference type="Gene3D" id="3.40.1500.10">
    <property type="entry name" value="Coproporphyrinogen III oxidase, aerobic"/>
    <property type="match status" value="1"/>
</dbReference>
<comment type="caution">
    <text evidence="2">The sequence shown here is derived from an EMBL/GenBank/DDBJ whole genome shotgun (WGS) entry which is preliminary data.</text>
</comment>
<sequence length="41" mass="4685">MRREFYVEFNLFYDKGTSFGLKIGVNVESILSSMQSMADSS</sequence>
<evidence type="ECO:0000313" key="3">
    <source>
        <dbReference type="Proteomes" id="UP000736856"/>
    </source>
</evidence>
<name>A0A937ACC5_9HYPH</name>
<organism evidence="2 3">
    <name type="scientific">Candidatus Liberibacter ctenarytainae</name>
    <dbReference type="NCBI Taxonomy" id="2020335"/>
    <lineage>
        <taxon>Bacteria</taxon>
        <taxon>Pseudomonadati</taxon>
        <taxon>Pseudomonadota</taxon>
        <taxon>Alphaproteobacteria</taxon>
        <taxon>Hyphomicrobiales</taxon>
        <taxon>Rhizobiaceae</taxon>
        <taxon>Liberibacter</taxon>
    </lineage>
</organism>